<dbReference type="InterPro" id="IPR006490">
    <property type="entry name" value="Maj_tail_phi13"/>
</dbReference>
<protein>
    <recommendedName>
        <fullName evidence="3">Phage tail protein</fullName>
    </recommendedName>
</protein>
<proteinExistence type="predicted"/>
<evidence type="ECO:0000313" key="1">
    <source>
        <dbReference type="EMBL" id="KWW17971.1"/>
    </source>
</evidence>
<evidence type="ECO:0000313" key="2">
    <source>
        <dbReference type="Proteomes" id="UP000064189"/>
    </source>
</evidence>
<dbReference type="RefSeq" id="WP_034305771.1">
    <property type="nucleotide sequence ID" value="NZ_LNNH01000025.1"/>
</dbReference>
<keyword evidence="2" id="KW-1185">Reference proteome</keyword>
<dbReference type="AlphaFoldDB" id="A0A109MXH0"/>
<dbReference type="NCBIfam" id="TIGR01603">
    <property type="entry name" value="maj_tail_phi13"/>
    <property type="match status" value="1"/>
</dbReference>
<comment type="caution">
    <text evidence="1">The sequence shown here is derived from an EMBL/GenBank/DDBJ whole genome shotgun (WGS) entry which is preliminary data.</text>
</comment>
<dbReference type="Proteomes" id="UP000064189">
    <property type="component" value="Unassembled WGS sequence"/>
</dbReference>
<reference evidence="1 2" key="1">
    <citation type="submission" date="2015-11" db="EMBL/GenBank/DDBJ databases">
        <title>Genome Sequence of Bacillus simplex strain VanAntwerpen2.</title>
        <authorList>
            <person name="Couger M.B."/>
        </authorList>
    </citation>
    <scope>NUCLEOTIDE SEQUENCE [LARGE SCALE GENOMIC DNA]</scope>
    <source>
        <strain evidence="1 2">VanAntwerpen02</strain>
    </source>
</reference>
<evidence type="ECO:0008006" key="3">
    <source>
        <dbReference type="Google" id="ProtNLM"/>
    </source>
</evidence>
<accession>A0A109MXH0</accession>
<name>A0A109MXH0_9BACI</name>
<organism evidence="1 2">
    <name type="scientific">Peribacillus simplex</name>
    <dbReference type="NCBI Taxonomy" id="1478"/>
    <lineage>
        <taxon>Bacteria</taxon>
        <taxon>Bacillati</taxon>
        <taxon>Bacillota</taxon>
        <taxon>Bacilli</taxon>
        <taxon>Bacillales</taxon>
        <taxon>Bacillaceae</taxon>
        <taxon>Peribacillus</taxon>
    </lineage>
</organism>
<dbReference type="EMBL" id="LNNH01000025">
    <property type="protein sequence ID" value="KWW17971.1"/>
    <property type="molecule type" value="Genomic_DNA"/>
</dbReference>
<gene>
    <name evidence="1" type="ORF">AS888_20895</name>
</gene>
<sequence length="192" mass="21037">MAIVGLRNLVYAPLLTDPSEGKATYGAVKPFAPAITAGVETAQESATQYADNGPIDVMTQIGETTLSLTVDEIPMEVLAEILGQEIKKGVIAYKQSAVGPYLALGFAGNKSDGNERVVWLTKGRFSIPSDEWNTKTDSPEFQNQEIEGTFIRRDADEVFKIVGDTAVAEFAPYREEFFEEVFDYTKLDTPIV</sequence>